<evidence type="ECO:0000313" key="4">
    <source>
        <dbReference type="Proteomes" id="UP000521943"/>
    </source>
</evidence>
<evidence type="ECO:0000259" key="1">
    <source>
        <dbReference type="Pfam" id="PF14214"/>
    </source>
</evidence>
<dbReference type="Pfam" id="PF14214">
    <property type="entry name" value="Helitron_like_N"/>
    <property type="match status" value="1"/>
</dbReference>
<comment type="caution">
    <text evidence="3">The sequence shown here is derived from an EMBL/GenBank/DDBJ whole genome shotgun (WGS) entry which is preliminary data.</text>
</comment>
<keyword evidence="4" id="KW-1185">Reference proteome</keyword>
<proteinExistence type="predicted"/>
<dbReference type="OrthoDB" id="432234at2759"/>
<dbReference type="InterPro" id="IPR025476">
    <property type="entry name" value="Helitron_helicase-like"/>
</dbReference>
<feature type="non-terminal residue" evidence="3">
    <location>
        <position position="659"/>
    </location>
</feature>
<dbReference type="EMBL" id="JACGCI010000052">
    <property type="protein sequence ID" value="KAF6751218.1"/>
    <property type="molecule type" value="Genomic_DNA"/>
</dbReference>
<dbReference type="Pfam" id="PF20209">
    <property type="entry name" value="DUF6570"/>
    <property type="match status" value="1"/>
</dbReference>
<evidence type="ECO:0000313" key="3">
    <source>
        <dbReference type="EMBL" id="KAF6751218.1"/>
    </source>
</evidence>
<dbReference type="Proteomes" id="UP000521943">
    <property type="component" value="Unassembled WGS sequence"/>
</dbReference>
<name>A0A8H6M0S4_9AGAR</name>
<organism evidence="3 4">
    <name type="scientific">Ephemerocybe angulata</name>
    <dbReference type="NCBI Taxonomy" id="980116"/>
    <lineage>
        <taxon>Eukaryota</taxon>
        <taxon>Fungi</taxon>
        <taxon>Dikarya</taxon>
        <taxon>Basidiomycota</taxon>
        <taxon>Agaricomycotina</taxon>
        <taxon>Agaricomycetes</taxon>
        <taxon>Agaricomycetidae</taxon>
        <taxon>Agaricales</taxon>
        <taxon>Agaricineae</taxon>
        <taxon>Psathyrellaceae</taxon>
        <taxon>Ephemerocybe</taxon>
    </lineage>
</organism>
<dbReference type="InterPro" id="IPR046700">
    <property type="entry name" value="DUF6570"/>
</dbReference>
<evidence type="ECO:0000259" key="2">
    <source>
        <dbReference type="Pfam" id="PF20209"/>
    </source>
</evidence>
<feature type="domain" description="Helitron helicase-like" evidence="1">
    <location>
        <begin position="462"/>
        <end position="648"/>
    </location>
</feature>
<gene>
    <name evidence="3" type="ORF">DFP72DRAFT_816993</name>
</gene>
<reference evidence="3 4" key="1">
    <citation type="submission" date="2020-07" db="EMBL/GenBank/DDBJ databases">
        <title>Comparative genomics of pyrophilous fungi reveals a link between fire events and developmental genes.</title>
        <authorList>
            <consortium name="DOE Joint Genome Institute"/>
            <person name="Steindorff A.S."/>
            <person name="Carver A."/>
            <person name="Calhoun S."/>
            <person name="Stillman K."/>
            <person name="Liu H."/>
            <person name="Lipzen A."/>
            <person name="Pangilinan J."/>
            <person name="Labutti K."/>
            <person name="Bruns T.D."/>
            <person name="Grigoriev I.V."/>
        </authorList>
    </citation>
    <scope>NUCLEOTIDE SEQUENCE [LARGE SCALE GENOMIC DNA]</scope>
    <source>
        <strain evidence="3 4">CBS 144469</strain>
    </source>
</reference>
<evidence type="ECO:0008006" key="5">
    <source>
        <dbReference type="Google" id="ProtNLM"/>
    </source>
</evidence>
<dbReference type="AlphaFoldDB" id="A0A8H6M0S4"/>
<feature type="domain" description="DUF6570" evidence="2">
    <location>
        <begin position="163"/>
        <end position="314"/>
    </location>
</feature>
<protein>
    <recommendedName>
        <fullName evidence="5">Helitron helicase-like domain-containing protein</fullName>
    </recommendedName>
</protein>
<accession>A0A8H6M0S4</accession>
<sequence length="659" mass="74706">MLFKVLLNRRIGVEDRFISQTMDVPLIRTLTSDSHSRPNAPSTFTQTVENTVGLEYIHLAPPSRNLKENIITEWQSTFSAESLKRLPCAVCSKLVKARLIETVAAKTLNLALLRNDDLPTEARPRDYNIELYQQAILNPKGMSDTANLGDLNICRVCHTDLKKQRMPKFALCNWLYYGRSSLPEAIREAFDESSTFERTLISRARSNVLSCRFAVPGTEVSNGEAKGHSFRHSKRGIKGNVVVTPLDVIRLNEVLPPSADTIRDTLCVLFTGPNGKEPDKETIQKMFPVLVRKSRVKQLIRFLLDHNPHYRPVEGFLGYSEEYLNNLFTDSKDCGIPASVEIAVVKDTEVTVAATSAYTQDVQTTLPHDQNNDEDSLLMENVGYTMSEKTPISYEIMKQSAIRRCVEGKPYLKVKKGGKFIPDFDNPYILSWILPHLDPWGIGGFHHPRRKRYISMEDQLCHLLQSEDNMFDKDPEFAFIFSNVIRKKKVTQSIRFSAPTYKYRGIVDSIMSIDRVHLEHLMEKFRVDPMYQPAHDTEKNIVKVLRTINTVTHNVPGSVGQKISMRNELRSIIVAKGAPTLFVTINPSDRDNPMVQLLCRPDPTSVDDIMRGISLNDWNRRILASRNPAACAIFFDTVIKGFIDIILRYGKDGGGIYGV</sequence>